<keyword evidence="2" id="KW-1185">Reference proteome</keyword>
<gene>
    <name evidence="1" type="ORF">O3W52_01860</name>
</gene>
<evidence type="ECO:0000313" key="1">
    <source>
        <dbReference type="EMBL" id="MCZ4088857.1"/>
    </source>
</evidence>
<dbReference type="InterPro" id="IPR043148">
    <property type="entry name" value="TagF_C"/>
</dbReference>
<evidence type="ECO:0000313" key="2">
    <source>
        <dbReference type="Proteomes" id="UP001079430"/>
    </source>
</evidence>
<dbReference type="EMBL" id="JAPVOI010000003">
    <property type="protein sequence ID" value="MCZ4088857.1"/>
    <property type="molecule type" value="Genomic_DNA"/>
</dbReference>
<accession>A0ABT4KCZ7</accession>
<protein>
    <submittedName>
        <fullName evidence="1">Uncharacterized protein</fullName>
    </submittedName>
</protein>
<dbReference type="RefSeq" id="WP_269275003.1">
    <property type="nucleotide sequence ID" value="NZ_JAPVOI010000003.1"/>
</dbReference>
<reference evidence="1" key="1">
    <citation type="submission" date="2022-10" db="EMBL/GenBank/DDBJ databases">
        <title>Whole genome sequencing of three plant growth promoting bacteria isolated from Vachellia tortilis subsp. raddiana in Morocco.</title>
        <authorList>
            <person name="Hnini M."/>
            <person name="Zouagui R."/>
            <person name="Zouagui H."/>
            <person name="Chemao Elfihri M.-W."/>
            <person name="Ibrahimi A."/>
            <person name="Sbabou L."/>
            <person name="Aurag J."/>
        </authorList>
    </citation>
    <scope>NUCLEOTIDE SEQUENCE</scope>
    <source>
        <strain evidence="1">LMR678</strain>
    </source>
</reference>
<dbReference type="Gene3D" id="3.40.50.12580">
    <property type="match status" value="1"/>
</dbReference>
<sequence>MAEFVDIANNLSDFETSLRLHPSTKEATRAELQEAVGEQHALFLTTSPKINENDLREYDVVVTYYSTVFLDCIANNIPCVIYKTRSVDIELPRLSIHCSNIAPSQRSFPKRFVLQ</sequence>
<name>A0ABT4KCZ7_9HYPH</name>
<organism evidence="1 2">
    <name type="scientific">Sinorhizobium psoraleae</name>
    <dbReference type="NCBI Taxonomy" id="520838"/>
    <lineage>
        <taxon>Bacteria</taxon>
        <taxon>Pseudomonadati</taxon>
        <taxon>Pseudomonadota</taxon>
        <taxon>Alphaproteobacteria</taxon>
        <taxon>Hyphomicrobiales</taxon>
        <taxon>Rhizobiaceae</taxon>
        <taxon>Sinorhizobium/Ensifer group</taxon>
        <taxon>Sinorhizobium</taxon>
    </lineage>
</organism>
<proteinExistence type="predicted"/>
<comment type="caution">
    <text evidence="1">The sequence shown here is derived from an EMBL/GenBank/DDBJ whole genome shotgun (WGS) entry which is preliminary data.</text>
</comment>
<dbReference type="Proteomes" id="UP001079430">
    <property type="component" value="Unassembled WGS sequence"/>
</dbReference>